<dbReference type="GO" id="GO:0006508">
    <property type="term" value="P:proteolysis"/>
    <property type="evidence" value="ECO:0007669"/>
    <property type="project" value="UniProtKB-KW"/>
</dbReference>
<dbReference type="GO" id="GO:0008360">
    <property type="term" value="P:regulation of cell shape"/>
    <property type="evidence" value="ECO:0007669"/>
    <property type="project" value="UniProtKB-KW"/>
</dbReference>
<evidence type="ECO:0000259" key="14">
    <source>
        <dbReference type="Pfam" id="PF00905"/>
    </source>
</evidence>
<keyword evidence="7 16" id="KW-0378">Hydrolase</keyword>
<feature type="transmembrane region" description="Helical" evidence="13">
    <location>
        <begin position="21"/>
        <end position="41"/>
    </location>
</feature>
<dbReference type="PANTHER" id="PTHR30627:SF2">
    <property type="entry name" value="PEPTIDOGLYCAN D,D-TRANSPEPTIDASE MRDA"/>
    <property type="match status" value="1"/>
</dbReference>
<evidence type="ECO:0000256" key="3">
    <source>
        <dbReference type="ARBA" id="ARBA00022475"/>
    </source>
</evidence>
<dbReference type="Pfam" id="PF00905">
    <property type="entry name" value="Transpeptidase"/>
    <property type="match status" value="1"/>
</dbReference>
<dbReference type="Gene3D" id="3.40.710.10">
    <property type="entry name" value="DD-peptidase/beta-lactamase superfamily"/>
    <property type="match status" value="1"/>
</dbReference>
<accession>A0A3B0Z016</accession>
<evidence type="ECO:0000256" key="10">
    <source>
        <dbReference type="ARBA" id="ARBA00022989"/>
    </source>
</evidence>
<dbReference type="InterPro" id="IPR017790">
    <property type="entry name" value="Penicillin-binding_protein_2"/>
</dbReference>
<dbReference type="InterPro" id="IPR001460">
    <property type="entry name" value="PCN-bd_Tpept"/>
</dbReference>
<dbReference type="GO" id="GO:0005886">
    <property type="term" value="C:plasma membrane"/>
    <property type="evidence" value="ECO:0007669"/>
    <property type="project" value="UniProtKB-SubCell"/>
</dbReference>
<evidence type="ECO:0000256" key="13">
    <source>
        <dbReference type="SAM" id="Phobius"/>
    </source>
</evidence>
<dbReference type="NCBIfam" id="TIGR03423">
    <property type="entry name" value="pbp2_mrdA"/>
    <property type="match status" value="1"/>
</dbReference>
<dbReference type="GO" id="GO:0009252">
    <property type="term" value="P:peptidoglycan biosynthetic process"/>
    <property type="evidence" value="ECO:0007669"/>
    <property type="project" value="UniProtKB-KW"/>
</dbReference>
<dbReference type="FunFam" id="3.40.710.10:FF:000024">
    <property type="entry name" value="Penicillin-binding protein 2"/>
    <property type="match status" value="1"/>
</dbReference>
<keyword evidence="3" id="KW-1003">Cell membrane</keyword>
<dbReference type="EC" id="3.4.16.4" evidence="16"/>
<dbReference type="AlphaFoldDB" id="A0A3B0Z016"/>
<keyword evidence="5" id="KW-0645">Protease</keyword>
<keyword evidence="6 13" id="KW-0812">Transmembrane</keyword>
<keyword evidence="4" id="KW-0997">Cell inner membrane</keyword>
<keyword evidence="10 13" id="KW-1133">Transmembrane helix</keyword>
<dbReference type="GO" id="GO:0071972">
    <property type="term" value="F:peptidoglycan L,D-transpeptidase activity"/>
    <property type="evidence" value="ECO:0007669"/>
    <property type="project" value="TreeGrafter"/>
</dbReference>
<gene>
    <name evidence="16" type="ORF">MNBD_GAMMA14-1400</name>
</gene>
<evidence type="ECO:0000256" key="1">
    <source>
        <dbReference type="ARBA" id="ARBA00004167"/>
    </source>
</evidence>
<dbReference type="GO" id="GO:0071555">
    <property type="term" value="P:cell wall organization"/>
    <property type="evidence" value="ECO:0007669"/>
    <property type="project" value="UniProtKB-KW"/>
</dbReference>
<dbReference type="InterPro" id="IPR050515">
    <property type="entry name" value="Beta-lactam/transpept"/>
</dbReference>
<dbReference type="SUPFAM" id="SSF56601">
    <property type="entry name" value="beta-lactamase/transpeptidase-like"/>
    <property type="match status" value="1"/>
</dbReference>
<dbReference type="GO" id="GO:0009002">
    <property type="term" value="F:serine-type D-Ala-D-Ala carboxypeptidase activity"/>
    <property type="evidence" value="ECO:0007669"/>
    <property type="project" value="UniProtKB-EC"/>
</dbReference>
<dbReference type="SUPFAM" id="SSF56519">
    <property type="entry name" value="Penicillin binding protein dimerisation domain"/>
    <property type="match status" value="1"/>
</dbReference>
<evidence type="ECO:0000256" key="6">
    <source>
        <dbReference type="ARBA" id="ARBA00022692"/>
    </source>
</evidence>
<keyword evidence="16" id="KW-0121">Carboxypeptidase</keyword>
<dbReference type="PANTHER" id="PTHR30627">
    <property type="entry name" value="PEPTIDOGLYCAN D,D-TRANSPEPTIDASE"/>
    <property type="match status" value="1"/>
</dbReference>
<evidence type="ECO:0000259" key="15">
    <source>
        <dbReference type="Pfam" id="PF03717"/>
    </source>
</evidence>
<evidence type="ECO:0000256" key="12">
    <source>
        <dbReference type="ARBA" id="ARBA00023316"/>
    </source>
</evidence>
<comment type="subcellular location">
    <subcellularLocation>
        <location evidence="2">Cell membrane</location>
    </subcellularLocation>
    <subcellularLocation>
        <location evidence="1">Membrane</location>
        <topology evidence="1">Single-pass membrane protein</topology>
    </subcellularLocation>
</comment>
<keyword evidence="12" id="KW-0961">Cell wall biogenesis/degradation</keyword>
<evidence type="ECO:0000256" key="8">
    <source>
        <dbReference type="ARBA" id="ARBA00022960"/>
    </source>
</evidence>
<evidence type="ECO:0000313" key="16">
    <source>
        <dbReference type="EMBL" id="VAW81573.1"/>
    </source>
</evidence>
<organism evidence="16">
    <name type="scientific">hydrothermal vent metagenome</name>
    <dbReference type="NCBI Taxonomy" id="652676"/>
    <lineage>
        <taxon>unclassified sequences</taxon>
        <taxon>metagenomes</taxon>
        <taxon>ecological metagenomes</taxon>
    </lineage>
</organism>
<evidence type="ECO:0000256" key="5">
    <source>
        <dbReference type="ARBA" id="ARBA00022670"/>
    </source>
</evidence>
<dbReference type="Gene3D" id="3.90.1310.10">
    <property type="entry name" value="Penicillin-binding protein 2a (Domain 2)"/>
    <property type="match status" value="1"/>
</dbReference>
<dbReference type="Pfam" id="PF03717">
    <property type="entry name" value="PBP_dimer"/>
    <property type="match status" value="1"/>
</dbReference>
<reference evidence="16" key="1">
    <citation type="submission" date="2018-06" db="EMBL/GenBank/DDBJ databases">
        <authorList>
            <person name="Zhirakovskaya E."/>
        </authorList>
    </citation>
    <scope>NUCLEOTIDE SEQUENCE</scope>
</reference>
<dbReference type="InterPro" id="IPR036138">
    <property type="entry name" value="PBP_dimer_sf"/>
</dbReference>
<evidence type="ECO:0000256" key="9">
    <source>
        <dbReference type="ARBA" id="ARBA00022984"/>
    </source>
</evidence>
<evidence type="ECO:0000256" key="11">
    <source>
        <dbReference type="ARBA" id="ARBA00023136"/>
    </source>
</evidence>
<evidence type="ECO:0000256" key="2">
    <source>
        <dbReference type="ARBA" id="ARBA00004236"/>
    </source>
</evidence>
<dbReference type="HAMAP" id="MF_02081">
    <property type="entry name" value="MrdA_transpept"/>
    <property type="match status" value="1"/>
</dbReference>
<feature type="domain" description="Penicillin-binding protein dimerisation" evidence="15">
    <location>
        <begin position="64"/>
        <end position="236"/>
    </location>
</feature>
<dbReference type="InterPro" id="IPR012338">
    <property type="entry name" value="Beta-lactam/transpept-like"/>
</dbReference>
<protein>
    <submittedName>
        <fullName evidence="16">Peptidoglycan D,D-transpeptidase MrdA</fullName>
        <ecNumber evidence="16">3.4.16.4</ecNumber>
    </submittedName>
</protein>
<dbReference type="InterPro" id="IPR005311">
    <property type="entry name" value="PBP_dimer"/>
</dbReference>
<dbReference type="EMBL" id="UOFM01000412">
    <property type="protein sequence ID" value="VAW81573.1"/>
    <property type="molecule type" value="Genomic_DNA"/>
</dbReference>
<dbReference type="GO" id="GO:0008658">
    <property type="term" value="F:penicillin binding"/>
    <property type="evidence" value="ECO:0007669"/>
    <property type="project" value="InterPro"/>
</dbReference>
<proteinExistence type="inferred from homology"/>
<keyword evidence="11 13" id="KW-0472">Membrane</keyword>
<evidence type="ECO:0000256" key="7">
    <source>
        <dbReference type="ARBA" id="ARBA00022801"/>
    </source>
</evidence>
<feature type="domain" description="Penicillin-binding protein transpeptidase" evidence="14">
    <location>
        <begin position="268"/>
        <end position="609"/>
    </location>
</feature>
<keyword evidence="8" id="KW-0133">Cell shape</keyword>
<dbReference type="Gene3D" id="3.30.1390.30">
    <property type="entry name" value="Penicillin-binding protein 2a, domain 3"/>
    <property type="match status" value="1"/>
</dbReference>
<keyword evidence="9" id="KW-0573">Peptidoglycan synthesis</keyword>
<name>A0A3B0Z016_9ZZZZ</name>
<sequence>MVYRVTIKDYLFENRLFMQRSVQALIFATLLIAVLIGRLVYLQVVAHEHYITLSDDNRIKILPVPPNRGLIFDRNGVILADNLPSYRLEITPEQIHEDMNAVVDRLATLVTIRDIDRKRFDKLRRRTPVFKPVPLRFHLSDEEVARFAVDRHRFPGVEIVAGLSRHYPHGPLASHAIGYVGRIDERDLQRIDNSDYSGTTHIGKVGIERTYEDLLHGTVGFRQVETNAEGRVLRTLIRTPPIPGENLYLTLDLELQNIAEQAFGDRTGAAVAIDPDTGEVLALVSKPTYDPNLFVNGIDMATYTALRDDDMQPLFNRALRGQYPPGSTIKPFVGLGGLEMGITSTHAHTFCPGYYQLPGKERKYRDWKRRGHGTVDLAIAIAQSCDVYFYDLALSMGIDRLSAFLSQFGFGSRTGLDISGEVAGLMPSRKWKRATRNQPWFPGETLITGIGQGFMLTTPVQLASATATLSTYGHRVKPHIVVSTQTYGDPELSPVPVETVLDIPIEDRHNWDAVIHAMREVVFGRHGTARRVGVGAKYEFAGKTGTAQVFGLKKEEKYDAEKLARKLHDHSLFIAFAPIDHPRIAVAVIVEHGGSGSAVAAPIARTILDQYMSKPAS</sequence>
<evidence type="ECO:0000256" key="4">
    <source>
        <dbReference type="ARBA" id="ARBA00022519"/>
    </source>
</evidence>